<protein>
    <submittedName>
        <fullName evidence="1">RCG58337</fullName>
    </submittedName>
</protein>
<organism evidence="1 2">
    <name type="scientific">Rattus norvegicus</name>
    <name type="common">Rat</name>
    <dbReference type="NCBI Taxonomy" id="10116"/>
    <lineage>
        <taxon>Eukaryota</taxon>
        <taxon>Metazoa</taxon>
        <taxon>Chordata</taxon>
        <taxon>Craniata</taxon>
        <taxon>Vertebrata</taxon>
        <taxon>Euteleostomi</taxon>
        <taxon>Mammalia</taxon>
        <taxon>Eutheria</taxon>
        <taxon>Euarchontoglires</taxon>
        <taxon>Glires</taxon>
        <taxon>Rodentia</taxon>
        <taxon>Myomorpha</taxon>
        <taxon>Muroidea</taxon>
        <taxon>Muridae</taxon>
        <taxon>Murinae</taxon>
        <taxon>Rattus</taxon>
    </lineage>
</organism>
<name>A6J544_RAT</name>
<dbReference type="Proteomes" id="UP000234681">
    <property type="component" value="Chromosome 8"/>
</dbReference>
<sequence length="37" mass="4287">MGCYSLNMETCEIFPLFFLSTHLLAANDTTRESWCQI</sequence>
<dbReference type="AlphaFoldDB" id="A6J544"/>
<reference evidence="2" key="1">
    <citation type="submission" date="2005-09" db="EMBL/GenBank/DDBJ databases">
        <authorList>
            <person name="Mural R.J."/>
            <person name="Li P.W."/>
            <person name="Adams M.D."/>
            <person name="Amanatides P.G."/>
            <person name="Baden-Tillson H."/>
            <person name="Barnstead M."/>
            <person name="Chin S.H."/>
            <person name="Dew I."/>
            <person name="Evans C.A."/>
            <person name="Ferriera S."/>
            <person name="Flanigan M."/>
            <person name="Fosler C."/>
            <person name="Glodek A."/>
            <person name="Gu Z."/>
            <person name="Holt R.A."/>
            <person name="Jennings D."/>
            <person name="Kraft C.L."/>
            <person name="Lu F."/>
            <person name="Nguyen T."/>
            <person name="Nusskern D.R."/>
            <person name="Pfannkoch C.M."/>
            <person name="Sitter C."/>
            <person name="Sutton G.G."/>
            <person name="Venter J.C."/>
            <person name="Wang Z."/>
            <person name="Woodage T."/>
            <person name="Zheng X.H."/>
            <person name="Zhong F."/>
        </authorList>
    </citation>
    <scope>NUCLEOTIDE SEQUENCE [LARGE SCALE GENOMIC DNA]</scope>
    <source>
        <strain>BN</strain>
        <strain evidence="2">Sprague-Dawley</strain>
    </source>
</reference>
<dbReference type="EMBL" id="CH473975">
    <property type="protein sequence ID" value="EDL95717.1"/>
    <property type="molecule type" value="Genomic_DNA"/>
</dbReference>
<proteinExistence type="predicted"/>
<gene>
    <name evidence="1" type="ORF">rCG_58337</name>
</gene>
<evidence type="ECO:0000313" key="1">
    <source>
        <dbReference type="EMBL" id="EDL95717.1"/>
    </source>
</evidence>
<evidence type="ECO:0000313" key="2">
    <source>
        <dbReference type="Proteomes" id="UP000234681"/>
    </source>
</evidence>
<accession>A6J544</accession>